<dbReference type="PROSITE" id="PS00227">
    <property type="entry name" value="TUBULIN"/>
    <property type="match status" value="1"/>
</dbReference>
<dbReference type="GO" id="GO:0005525">
    <property type="term" value="F:GTP binding"/>
    <property type="evidence" value="ECO:0007669"/>
    <property type="project" value="InterPro"/>
</dbReference>
<sequence>MSGLSLYHSATGKQAPHCIHAVGIGKTGAQMIDALLRTGELEDMLDDPRARFTALSIDIGDADMAQMRQYGDSFIDRLRDREIPTDRAQIRTVNLSVPSADELYRSLSDYPEWLGKEFPRFDYRPAFQPWLTSSTTMPKADKHYVGQLEVPGEEEHFPRAVAKAIYGSAYYGADRTLANELDDFARSIDQTRLPSIVLVFFGIGGGTGSGMVVDLARHLTNVRLGRRVPVVGVGLLPCSGDPEYQRGASVYATLNDLDCMLDETKNNAITSVWGDLYKNPFNGGFLALPQEHAWERLHRYTTIKKGVLPEVRHQQALHVTNKFVDDSFCRYVLHDYGRELFRVLRPSGYTGAPHERVSPGARNWTLFDVAKLTHPGVQVLPGEPMSKWRDMISTWIGFIPQYLGVREGFKTDYIEAHTFSARSRWNDTMENKLQDTLKQFLLPGEDGTLTTSQGEFFDELTVYTNVVVPGVARPDLTAFHTGRDAYDALPEQERILQHSFLLELGIALNERNQEFGDYAGMALGEGGIPPMISYDDIRGEASLPSTGVEIQTANIAAAVTTVVPTP</sequence>
<evidence type="ECO:0008006" key="3">
    <source>
        <dbReference type="Google" id="ProtNLM"/>
    </source>
</evidence>
<evidence type="ECO:0000313" key="1">
    <source>
        <dbReference type="EMBL" id="GEL25018.1"/>
    </source>
</evidence>
<dbReference type="RefSeq" id="WP_147110444.1">
    <property type="nucleotide sequence ID" value="NZ_BJVJ01000044.1"/>
</dbReference>
<organism evidence="1 2">
    <name type="scientific">Pseudonocardia sulfidoxydans NBRC 16205</name>
    <dbReference type="NCBI Taxonomy" id="1223511"/>
    <lineage>
        <taxon>Bacteria</taxon>
        <taxon>Bacillati</taxon>
        <taxon>Actinomycetota</taxon>
        <taxon>Actinomycetes</taxon>
        <taxon>Pseudonocardiales</taxon>
        <taxon>Pseudonocardiaceae</taxon>
        <taxon>Pseudonocardia</taxon>
    </lineage>
</organism>
<evidence type="ECO:0000313" key="2">
    <source>
        <dbReference type="Proteomes" id="UP000321685"/>
    </source>
</evidence>
<keyword evidence="2" id="KW-1185">Reference proteome</keyword>
<dbReference type="AlphaFoldDB" id="A0A511DPN8"/>
<protein>
    <recommendedName>
        <fullName evidence="3">Tubulin-like protein</fullName>
    </recommendedName>
</protein>
<gene>
    <name evidence="1" type="ORF">PSU4_39720</name>
</gene>
<dbReference type="Proteomes" id="UP000321685">
    <property type="component" value="Unassembled WGS sequence"/>
</dbReference>
<name>A0A511DPN8_9PSEU</name>
<dbReference type="InterPro" id="IPR017975">
    <property type="entry name" value="Tubulin_CS"/>
</dbReference>
<reference evidence="1 2" key="1">
    <citation type="submission" date="2019-07" db="EMBL/GenBank/DDBJ databases">
        <title>Whole genome shotgun sequence of Pseudonocardia sulfidoxydans NBRC 16205.</title>
        <authorList>
            <person name="Hosoyama A."/>
            <person name="Uohara A."/>
            <person name="Ohji S."/>
            <person name="Ichikawa N."/>
        </authorList>
    </citation>
    <scope>NUCLEOTIDE SEQUENCE [LARGE SCALE GENOMIC DNA]</scope>
    <source>
        <strain evidence="1 2">NBRC 16205</strain>
    </source>
</reference>
<dbReference type="GO" id="GO:0007017">
    <property type="term" value="P:microtubule-based process"/>
    <property type="evidence" value="ECO:0007669"/>
    <property type="project" value="InterPro"/>
</dbReference>
<dbReference type="GO" id="GO:0005874">
    <property type="term" value="C:microtubule"/>
    <property type="evidence" value="ECO:0007669"/>
    <property type="project" value="InterPro"/>
</dbReference>
<dbReference type="SUPFAM" id="SSF52490">
    <property type="entry name" value="Tubulin nucleotide-binding domain-like"/>
    <property type="match status" value="1"/>
</dbReference>
<proteinExistence type="predicted"/>
<dbReference type="OrthoDB" id="580983at2"/>
<comment type="caution">
    <text evidence="1">The sequence shown here is derived from an EMBL/GenBank/DDBJ whole genome shotgun (WGS) entry which is preliminary data.</text>
</comment>
<accession>A0A511DPN8</accession>
<dbReference type="EMBL" id="BJVJ01000044">
    <property type="protein sequence ID" value="GEL25018.1"/>
    <property type="molecule type" value="Genomic_DNA"/>
</dbReference>
<dbReference type="Gene3D" id="3.40.50.1440">
    <property type="entry name" value="Tubulin/FtsZ, GTPase domain"/>
    <property type="match status" value="1"/>
</dbReference>
<dbReference type="InterPro" id="IPR036525">
    <property type="entry name" value="Tubulin/FtsZ_GTPase_sf"/>
</dbReference>